<dbReference type="InterPro" id="IPR014913">
    <property type="entry name" value="YppE-like"/>
</dbReference>
<sequence length="119" mass="14511">MLDPKLLMAETEQIKQYLKRIDTIFEHTKQEQKSPNFYDEVKPFFEEVEERVNRWFERAKGWVELNRPKDLYSFQLEAVKDQLLEISVWAFYPETSYKRFKHYVNSIHYTLEKLLSALA</sequence>
<dbReference type="InterPro" id="IPR023351">
    <property type="entry name" value="YppE-like_sf"/>
</dbReference>
<gene>
    <name evidence="1" type="ORF">OE105_06395</name>
</gene>
<reference evidence="1" key="1">
    <citation type="submission" date="2022-09" db="EMBL/GenBank/DDBJ databases">
        <title>Complete Genomes of Fervidibacillus albus and Fervidibacillus halotolerans isolated from tidal flat sediments.</title>
        <authorList>
            <person name="Kwon K.K."/>
            <person name="Yang S.-H."/>
            <person name="Park M.J."/>
            <person name="Oh H.-M."/>
        </authorList>
    </citation>
    <scope>NUCLEOTIDE SEQUENCE</scope>
    <source>
        <strain evidence="1">MEBiC13594</strain>
    </source>
</reference>
<dbReference type="SUPFAM" id="SSF140415">
    <property type="entry name" value="YppE-like"/>
    <property type="match status" value="1"/>
</dbReference>
<dbReference type="Pfam" id="PF08807">
    <property type="entry name" value="DUF1798"/>
    <property type="match status" value="1"/>
</dbReference>
<evidence type="ECO:0000313" key="2">
    <source>
        <dbReference type="Proteomes" id="UP001164726"/>
    </source>
</evidence>
<name>A0A9E8RZA9_9BACI</name>
<proteinExistence type="predicted"/>
<evidence type="ECO:0000313" key="1">
    <source>
        <dbReference type="EMBL" id="WAA13726.1"/>
    </source>
</evidence>
<dbReference type="KEGG" id="fhl:OE105_06395"/>
<dbReference type="AlphaFoldDB" id="A0A9E8RZA9"/>
<dbReference type="Gene3D" id="1.20.120.440">
    <property type="entry name" value="YppE-like"/>
    <property type="match status" value="1"/>
</dbReference>
<dbReference type="Proteomes" id="UP001164726">
    <property type="component" value="Chromosome"/>
</dbReference>
<dbReference type="RefSeq" id="WP_275421918.1">
    <property type="nucleotide sequence ID" value="NZ_CP106877.1"/>
</dbReference>
<protein>
    <submittedName>
        <fullName evidence="1">YppE family protein</fullName>
    </submittedName>
</protein>
<accession>A0A9E8RZA9</accession>
<organism evidence="1 2">
    <name type="scientific">Fervidibacillus halotolerans</name>
    <dbReference type="NCBI Taxonomy" id="2980027"/>
    <lineage>
        <taxon>Bacteria</taxon>
        <taxon>Bacillati</taxon>
        <taxon>Bacillota</taxon>
        <taxon>Bacilli</taxon>
        <taxon>Bacillales</taxon>
        <taxon>Bacillaceae</taxon>
        <taxon>Fervidibacillus</taxon>
    </lineage>
</organism>
<dbReference type="EMBL" id="CP106877">
    <property type="protein sequence ID" value="WAA13726.1"/>
    <property type="molecule type" value="Genomic_DNA"/>
</dbReference>
<keyword evidence="2" id="KW-1185">Reference proteome</keyword>